<evidence type="ECO:0000313" key="1">
    <source>
        <dbReference type="EMBL" id="CAE7234601.1"/>
    </source>
</evidence>
<organism evidence="1 2">
    <name type="scientific">Symbiodinium natans</name>
    <dbReference type="NCBI Taxonomy" id="878477"/>
    <lineage>
        <taxon>Eukaryota</taxon>
        <taxon>Sar</taxon>
        <taxon>Alveolata</taxon>
        <taxon>Dinophyceae</taxon>
        <taxon>Suessiales</taxon>
        <taxon>Symbiodiniaceae</taxon>
        <taxon>Symbiodinium</taxon>
    </lineage>
</organism>
<gene>
    <name evidence="1" type="ORF">SNAT2548_LOCUS9920</name>
</gene>
<comment type="caution">
    <text evidence="1">The sequence shown here is derived from an EMBL/GenBank/DDBJ whole genome shotgun (WGS) entry which is preliminary data.</text>
</comment>
<proteinExistence type="predicted"/>
<dbReference type="AlphaFoldDB" id="A0A812L2C1"/>
<protein>
    <submittedName>
        <fullName evidence="1">Uncharacterized protein</fullName>
    </submittedName>
</protein>
<keyword evidence="2" id="KW-1185">Reference proteome</keyword>
<name>A0A812L2C1_9DINO</name>
<accession>A0A812L2C1</accession>
<dbReference type="EMBL" id="CAJNDS010000792">
    <property type="protein sequence ID" value="CAE7234601.1"/>
    <property type="molecule type" value="Genomic_DNA"/>
</dbReference>
<dbReference type="Proteomes" id="UP000604046">
    <property type="component" value="Unassembled WGS sequence"/>
</dbReference>
<reference evidence="1" key="1">
    <citation type="submission" date="2021-02" db="EMBL/GenBank/DDBJ databases">
        <authorList>
            <person name="Dougan E. K."/>
            <person name="Rhodes N."/>
            <person name="Thang M."/>
            <person name="Chan C."/>
        </authorList>
    </citation>
    <scope>NUCLEOTIDE SEQUENCE</scope>
</reference>
<evidence type="ECO:0000313" key="2">
    <source>
        <dbReference type="Proteomes" id="UP000604046"/>
    </source>
</evidence>
<sequence>MALTTRGIAWGGPAFKSPSVQEFSEILPSEKAEEAVWNGHCLARELAQLALDHTCDGDVEWRVAEICKNWEERQLSERGIGAESATALHLHQTMSSFQTRVLGELETIRAGMPASRDTGERFHAALLHAWEEVMHGIDCSHSLCEDVDQPEARSASEASAELQEVKTVEASPDAALEVCKATPAGERDDVDLARAASESNESVELIEEPASVNVEIGENMKASHTADGTDCVNDEDGHRLALELAQLALDHTCDGDVEWRVAEICKNWEERQLSERGIGAESATALHLHQTMSSFQTRVLGELETIRAGVPASRDTGERFHAALLHAWEEVMHGIDCSHSLCEDVDQPEARSASEASAELQEVKTVEASPDAALEVCKATPAGERDDVDLARAASESNESVELIEEPASVNVEIGENMKASHTADGTDCVNDEDGHRLALELAQLALDHTCDGDVEWRVAEICKNWEERQLSERGIGAESATALHLHQTMSSFQTRVLGELETIRAGVPASRDTGERFHAALLHAWEEVMHGIDCSHSLCEDVDQPEARSASEASAELQEVKTVEASPDAALEVCKATPAGERDDVDLARAASESNESVELIEEAASVNVEIGENMKASHTADGTDCVNDEDGHRLALELRLALDHTCDGDVEWRVAEICKNWEERQLSERGIGAESATALHLHQTMSSFQTRVLGELETIRAGVPAGSRDTGERFHAALLHAWEEVTCLENDHAESWLEIFLIRYR</sequence>
<dbReference type="OrthoDB" id="418864at2759"/>